<dbReference type="InterPro" id="IPR014710">
    <property type="entry name" value="RmlC-like_jellyroll"/>
</dbReference>
<dbReference type="EMBL" id="DYXE01000003">
    <property type="protein sequence ID" value="HJH48713.1"/>
    <property type="molecule type" value="Genomic_DNA"/>
</dbReference>
<reference evidence="3" key="1">
    <citation type="journal article" date="2021" name="PeerJ">
        <title>Extensive microbial diversity within the chicken gut microbiome revealed by metagenomics and culture.</title>
        <authorList>
            <person name="Gilroy R."/>
            <person name="Ravi A."/>
            <person name="Getino M."/>
            <person name="Pursley I."/>
            <person name="Horton D.L."/>
            <person name="Alikhan N.F."/>
            <person name="Baker D."/>
            <person name="Gharbi K."/>
            <person name="Hall N."/>
            <person name="Watson M."/>
            <person name="Adriaenssens E.M."/>
            <person name="Foster-Nyarko E."/>
            <person name="Jarju S."/>
            <person name="Secka A."/>
            <person name="Antonio M."/>
            <person name="Oren A."/>
            <person name="Chaudhuri R.R."/>
            <person name="La Ragione R."/>
            <person name="Hildebrand F."/>
            <person name="Pallen M.J."/>
        </authorList>
    </citation>
    <scope>NUCLEOTIDE SEQUENCE</scope>
    <source>
        <strain evidence="3">USAMLcec4-12693</strain>
    </source>
</reference>
<dbReference type="RefSeq" id="WP_070088615.1">
    <property type="nucleotide sequence ID" value="NZ_CABMJS010000015.1"/>
</dbReference>
<accession>A0A9D2VVY4</accession>
<dbReference type="PANTHER" id="PTHR35848">
    <property type="entry name" value="OXALATE-BINDING PROTEIN"/>
    <property type="match status" value="1"/>
</dbReference>
<keyword evidence="1" id="KW-0479">Metal-binding</keyword>
<dbReference type="GO" id="GO:0046872">
    <property type="term" value="F:metal ion binding"/>
    <property type="evidence" value="ECO:0007669"/>
    <property type="project" value="UniProtKB-KW"/>
</dbReference>
<sequence length="110" mass="11945">MIVRKKEEVPVHVRADHVEMTDFFGEACQTDGKVSMGYAVFPPGTVVPPASHTGDEYSYIISGRVKCESNGKVHEMAAGDASFIPAGEMHKSMNDSGENATLVWMLIEKG</sequence>
<dbReference type="AlphaFoldDB" id="A0A9D2VVY4"/>
<dbReference type="InterPro" id="IPR051610">
    <property type="entry name" value="GPI/OXD"/>
</dbReference>
<comment type="caution">
    <text evidence="3">The sequence shown here is derived from an EMBL/GenBank/DDBJ whole genome shotgun (WGS) entry which is preliminary data.</text>
</comment>
<evidence type="ECO:0000256" key="1">
    <source>
        <dbReference type="ARBA" id="ARBA00022723"/>
    </source>
</evidence>
<dbReference type="PANTHER" id="PTHR35848:SF6">
    <property type="entry name" value="CUPIN TYPE-2 DOMAIN-CONTAINING PROTEIN"/>
    <property type="match status" value="1"/>
</dbReference>
<evidence type="ECO:0000313" key="4">
    <source>
        <dbReference type="Proteomes" id="UP000813420"/>
    </source>
</evidence>
<dbReference type="InterPro" id="IPR011051">
    <property type="entry name" value="RmlC_Cupin_sf"/>
</dbReference>
<organism evidence="3 4">
    <name type="scientific">Merdimonas faecis</name>
    <dbReference type="NCBI Taxonomy" id="1653435"/>
    <lineage>
        <taxon>Bacteria</taxon>
        <taxon>Bacillati</taxon>
        <taxon>Bacillota</taxon>
        <taxon>Clostridia</taxon>
        <taxon>Lachnospirales</taxon>
        <taxon>Lachnospiraceae</taxon>
        <taxon>Merdimonas</taxon>
    </lineage>
</organism>
<proteinExistence type="predicted"/>
<protein>
    <submittedName>
        <fullName evidence="3">Cupin domain-containing protein</fullName>
    </submittedName>
</protein>
<dbReference type="InterPro" id="IPR013096">
    <property type="entry name" value="Cupin_2"/>
</dbReference>
<dbReference type="Pfam" id="PF07883">
    <property type="entry name" value="Cupin_2"/>
    <property type="match status" value="1"/>
</dbReference>
<dbReference type="Gene3D" id="2.60.120.10">
    <property type="entry name" value="Jelly Rolls"/>
    <property type="match status" value="1"/>
</dbReference>
<dbReference type="Proteomes" id="UP000813420">
    <property type="component" value="Unassembled WGS sequence"/>
</dbReference>
<feature type="domain" description="Cupin type-2" evidence="2">
    <location>
        <begin position="39"/>
        <end position="105"/>
    </location>
</feature>
<reference evidence="3" key="2">
    <citation type="submission" date="2021-09" db="EMBL/GenBank/DDBJ databases">
        <authorList>
            <person name="Gilroy R."/>
        </authorList>
    </citation>
    <scope>NUCLEOTIDE SEQUENCE</scope>
    <source>
        <strain evidence="3">USAMLcec4-12693</strain>
    </source>
</reference>
<dbReference type="SUPFAM" id="SSF51182">
    <property type="entry name" value="RmlC-like cupins"/>
    <property type="match status" value="1"/>
</dbReference>
<dbReference type="OrthoDB" id="25744at2"/>
<gene>
    <name evidence="3" type="ORF">K8V39_00415</name>
</gene>
<evidence type="ECO:0000313" key="3">
    <source>
        <dbReference type="EMBL" id="HJH48713.1"/>
    </source>
</evidence>
<name>A0A9D2VVY4_9FIRM</name>
<evidence type="ECO:0000259" key="2">
    <source>
        <dbReference type="Pfam" id="PF07883"/>
    </source>
</evidence>